<dbReference type="GO" id="GO:0005886">
    <property type="term" value="C:plasma membrane"/>
    <property type="evidence" value="ECO:0007669"/>
    <property type="project" value="TreeGrafter"/>
</dbReference>
<feature type="transmembrane region" description="Helical" evidence="10">
    <location>
        <begin position="560"/>
        <end position="585"/>
    </location>
</feature>
<evidence type="ECO:0000256" key="3">
    <source>
        <dbReference type="ARBA" id="ARBA00022448"/>
    </source>
</evidence>
<evidence type="ECO:0000256" key="9">
    <source>
        <dbReference type="PIRSR" id="PIRSR600175-2"/>
    </source>
</evidence>
<feature type="transmembrane region" description="Helical" evidence="10">
    <location>
        <begin position="381"/>
        <end position="402"/>
    </location>
</feature>
<feature type="transmembrane region" description="Helical" evidence="10">
    <location>
        <begin position="486"/>
        <end position="506"/>
    </location>
</feature>
<dbReference type="OrthoDB" id="6595583at2759"/>
<protein>
    <submittedName>
        <fullName evidence="11">Sodium-dependent proline transporter-like</fullName>
    </submittedName>
</protein>
<dbReference type="Pfam" id="PF00209">
    <property type="entry name" value="SNF"/>
    <property type="match status" value="1"/>
</dbReference>
<name>A0A6G0YUP8_APHCR</name>
<dbReference type="PROSITE" id="PS50267">
    <property type="entry name" value="NA_NEUROTRAN_SYMP_3"/>
    <property type="match status" value="1"/>
</dbReference>
<accession>A0A6G0YUP8</accession>
<evidence type="ECO:0000256" key="8">
    <source>
        <dbReference type="PIRSR" id="PIRSR600175-1"/>
    </source>
</evidence>
<dbReference type="InterPro" id="IPR037272">
    <property type="entry name" value="SNS_sf"/>
</dbReference>
<comment type="caution">
    <text evidence="11">The sequence shown here is derived from an EMBL/GenBank/DDBJ whole genome shotgun (WGS) entry which is preliminary data.</text>
</comment>
<keyword evidence="12" id="KW-1185">Reference proteome</keyword>
<keyword evidence="8" id="KW-0479">Metal-binding</keyword>
<evidence type="ECO:0000313" key="12">
    <source>
        <dbReference type="Proteomes" id="UP000478052"/>
    </source>
</evidence>
<dbReference type="AlphaFoldDB" id="A0A6G0YUP8"/>
<dbReference type="GO" id="GO:0046872">
    <property type="term" value="F:metal ion binding"/>
    <property type="evidence" value="ECO:0007669"/>
    <property type="project" value="UniProtKB-KW"/>
</dbReference>
<dbReference type="GO" id="GO:0089718">
    <property type="term" value="P:amino acid import across plasma membrane"/>
    <property type="evidence" value="ECO:0007669"/>
    <property type="project" value="TreeGrafter"/>
</dbReference>
<dbReference type="Proteomes" id="UP000478052">
    <property type="component" value="Unassembled WGS sequence"/>
</dbReference>
<evidence type="ECO:0000256" key="2">
    <source>
        <dbReference type="ARBA" id="ARBA00006459"/>
    </source>
</evidence>
<keyword evidence="8" id="KW-0915">Sodium</keyword>
<keyword evidence="6 10" id="KW-1133">Transmembrane helix</keyword>
<feature type="disulfide bond" evidence="9">
    <location>
        <begin position="186"/>
        <end position="194"/>
    </location>
</feature>
<gene>
    <name evidence="11" type="ORF">FWK35_00008246</name>
</gene>
<feature type="non-terminal residue" evidence="11">
    <location>
        <position position="710"/>
    </location>
</feature>
<dbReference type="GO" id="GO:0005283">
    <property type="term" value="F:amino acid:sodium symporter activity"/>
    <property type="evidence" value="ECO:0007669"/>
    <property type="project" value="TreeGrafter"/>
</dbReference>
<feature type="transmembrane region" description="Helical" evidence="10">
    <location>
        <begin position="454"/>
        <end position="480"/>
    </location>
</feature>
<evidence type="ECO:0000256" key="6">
    <source>
        <dbReference type="ARBA" id="ARBA00022989"/>
    </source>
</evidence>
<evidence type="ECO:0000256" key="10">
    <source>
        <dbReference type="SAM" id="Phobius"/>
    </source>
</evidence>
<keyword evidence="5" id="KW-0769">Symport</keyword>
<feature type="transmembrane region" description="Helical" evidence="10">
    <location>
        <begin position="527"/>
        <end position="548"/>
    </location>
</feature>
<evidence type="ECO:0000256" key="7">
    <source>
        <dbReference type="ARBA" id="ARBA00023136"/>
    </source>
</evidence>
<feature type="transmembrane region" description="Helical" evidence="10">
    <location>
        <begin position="271"/>
        <end position="289"/>
    </location>
</feature>
<dbReference type="PANTHER" id="PTHR11616:SF241">
    <property type="entry name" value="SODIUM- AND CHLORIDE-DEPENDENT GLYCINE TRANSPORTER 2"/>
    <property type="match status" value="1"/>
</dbReference>
<proteinExistence type="inferred from homology"/>
<evidence type="ECO:0000256" key="1">
    <source>
        <dbReference type="ARBA" id="ARBA00004141"/>
    </source>
</evidence>
<comment type="subcellular location">
    <subcellularLocation>
        <location evidence="1">Membrane</location>
        <topology evidence="1">Multi-pass membrane protein</topology>
    </subcellularLocation>
</comment>
<sequence>MRRVFSVLLSFLKFILYSPIFLLLLKYFSLTYGLAVFLGNNSFKLMNIIMDSNYENDVLQNKHPRFKILQLQNYVIDYDTGGFVKFKLYENSKSRPFDWKSRQLNKIPILSIFIQWMLIFDQILDTGLSNRRSVVFHGNRRWSVFGKRSDGDWRHGAHRKGPIQSRCLYYMFWSLLRFDYLPWEQCSSMNDSLCITNDRYLEKCGHKSVGLDLQVPAENFYQYKIVEMDGGFLYGGVGKFNQPLLTCLAISWTINYLLLTASNKSMQYVKIFGSIAPFALLAFVSSAIMTDNDAWGGFNLLFDTSTIDFLDLQSWRRAAEQVLYSLDVGTGHLIIYGANRSFHNNILGGVLLVTLLDTICAVAATIVVFGTANIVACKYHIQFSMVFKSGPGMFFVCISRVLADLPLPRLMSFVSFFTLFVICILTQLSFLNPVIYLWNVYFPNHSHEQSHRRAGILCGAMFILSLITVTNGGEMIISILDDIGSAMGILMITTFEVILIFGIYGVSEFCVDLAFMSNKPPSILLKLLFIGGPVFTINMMLACSFSWISPSFQNVSYPLTMYIIAWIAAMLTLMIMMFTAIYTIVKFARKKNFFGSFEPTDRWVPDLNDLLINNELNALQFEEEKMIYDDSHQLIFGIGKPKICIKIDKATQTDETNNQQLEHIGISNHLLQQFYLEILKTTNTPFEIERRHNETQVLAWNNIRCTEHLK</sequence>
<keyword evidence="9" id="KW-1015">Disulfide bond</keyword>
<organism evidence="11 12">
    <name type="scientific">Aphis craccivora</name>
    <name type="common">Cowpea aphid</name>
    <dbReference type="NCBI Taxonomy" id="307492"/>
    <lineage>
        <taxon>Eukaryota</taxon>
        <taxon>Metazoa</taxon>
        <taxon>Ecdysozoa</taxon>
        <taxon>Arthropoda</taxon>
        <taxon>Hexapoda</taxon>
        <taxon>Insecta</taxon>
        <taxon>Pterygota</taxon>
        <taxon>Neoptera</taxon>
        <taxon>Paraneoptera</taxon>
        <taxon>Hemiptera</taxon>
        <taxon>Sternorrhyncha</taxon>
        <taxon>Aphidomorpha</taxon>
        <taxon>Aphidoidea</taxon>
        <taxon>Aphididae</taxon>
        <taxon>Aphidini</taxon>
        <taxon>Aphis</taxon>
        <taxon>Aphis</taxon>
    </lineage>
</organism>
<feature type="binding site" evidence="8">
    <location>
        <position position="325"/>
    </location>
    <ligand>
        <name>Na(+)</name>
        <dbReference type="ChEBI" id="CHEBI:29101"/>
        <label>1</label>
    </ligand>
</feature>
<dbReference type="SUPFAM" id="SSF161070">
    <property type="entry name" value="SNF-like"/>
    <property type="match status" value="1"/>
</dbReference>
<keyword evidence="3" id="KW-0813">Transport</keyword>
<keyword evidence="4 10" id="KW-0812">Transmembrane</keyword>
<dbReference type="EMBL" id="VUJU01002315">
    <property type="protein sequence ID" value="KAF0761726.1"/>
    <property type="molecule type" value="Genomic_DNA"/>
</dbReference>
<keyword evidence="7 10" id="KW-0472">Membrane</keyword>
<evidence type="ECO:0000313" key="11">
    <source>
        <dbReference type="EMBL" id="KAF0761726.1"/>
    </source>
</evidence>
<evidence type="ECO:0000256" key="4">
    <source>
        <dbReference type="ARBA" id="ARBA00022692"/>
    </source>
</evidence>
<dbReference type="InterPro" id="IPR000175">
    <property type="entry name" value="Na/ntran_symport"/>
</dbReference>
<comment type="similarity">
    <text evidence="2">Belongs to the sodium:neurotransmitter symporter (SNF) (TC 2.A.22) family.</text>
</comment>
<feature type="transmembrane region" description="Helical" evidence="10">
    <location>
        <begin position="346"/>
        <end position="369"/>
    </location>
</feature>
<evidence type="ECO:0000256" key="5">
    <source>
        <dbReference type="ARBA" id="ARBA00022847"/>
    </source>
</evidence>
<reference evidence="11 12" key="1">
    <citation type="submission" date="2019-08" db="EMBL/GenBank/DDBJ databases">
        <title>Whole genome of Aphis craccivora.</title>
        <authorList>
            <person name="Voronova N.V."/>
            <person name="Shulinski R.S."/>
            <person name="Bandarenka Y.V."/>
            <person name="Zhorov D.G."/>
            <person name="Warner D."/>
        </authorList>
    </citation>
    <scope>NUCLEOTIDE SEQUENCE [LARGE SCALE GENOMIC DNA]</scope>
    <source>
        <strain evidence="11">180601</strain>
        <tissue evidence="11">Whole Body</tissue>
    </source>
</reference>
<feature type="transmembrane region" description="Helical" evidence="10">
    <location>
        <begin position="414"/>
        <end position="442"/>
    </location>
</feature>
<feature type="transmembrane region" description="Helical" evidence="10">
    <location>
        <begin position="20"/>
        <end position="40"/>
    </location>
</feature>
<dbReference type="PANTHER" id="PTHR11616">
    <property type="entry name" value="SODIUM/CHLORIDE DEPENDENT TRANSPORTER"/>
    <property type="match status" value="1"/>
</dbReference>